<feature type="domain" description="Hemerythrin-like" evidence="6">
    <location>
        <begin position="93"/>
        <end position="236"/>
    </location>
</feature>
<evidence type="ECO:0000256" key="3">
    <source>
        <dbReference type="ARBA" id="ARBA00022723"/>
    </source>
</evidence>
<name>A0A146GB43_TERSA</name>
<keyword evidence="4" id="KW-0408">Iron</keyword>
<reference evidence="8" key="1">
    <citation type="journal article" date="2017" name="Genome Announc.">
        <title>Draft Genome Sequence of Terrimicrobium sacchariphilum NM-5T, a Facultative Anaerobic Soil Bacterium of the Class Spartobacteria.</title>
        <authorList>
            <person name="Qiu Y.L."/>
            <person name="Tourlousse D.M."/>
            <person name="Matsuura N."/>
            <person name="Ohashi A."/>
            <person name="Sekiguchi Y."/>
        </authorList>
    </citation>
    <scope>NUCLEOTIDE SEQUENCE [LARGE SCALE GENOMIC DNA]</scope>
    <source>
        <strain evidence="8">NM-5</strain>
    </source>
</reference>
<comment type="subcellular location">
    <subcellularLocation>
        <location evidence="1">Cytoplasm</location>
    </subcellularLocation>
</comment>
<dbReference type="InterPro" id="IPR012312">
    <property type="entry name" value="Hemerythrin-like"/>
</dbReference>
<dbReference type="Gene3D" id="1.20.120.520">
    <property type="entry name" value="nmb1532 protein domain like"/>
    <property type="match status" value="1"/>
</dbReference>
<dbReference type="GO" id="GO:0005737">
    <property type="term" value="C:cytoplasm"/>
    <property type="evidence" value="ECO:0007669"/>
    <property type="project" value="UniProtKB-SubCell"/>
</dbReference>
<evidence type="ECO:0000256" key="4">
    <source>
        <dbReference type="ARBA" id="ARBA00023004"/>
    </source>
</evidence>
<keyword evidence="2" id="KW-0963">Cytoplasm</keyword>
<dbReference type="PANTHER" id="PTHR36438">
    <property type="entry name" value="IRON-SULFUR CLUSTER REPAIR PROTEIN YTFE"/>
    <property type="match status" value="1"/>
</dbReference>
<evidence type="ECO:0000259" key="6">
    <source>
        <dbReference type="Pfam" id="PF01814"/>
    </source>
</evidence>
<proteinExistence type="predicted"/>
<dbReference type="EMBL" id="BDCO01000002">
    <property type="protein sequence ID" value="GAT34432.1"/>
    <property type="molecule type" value="Genomic_DNA"/>
</dbReference>
<dbReference type="OrthoDB" id="9797132at2"/>
<evidence type="ECO:0000313" key="7">
    <source>
        <dbReference type="EMBL" id="GAT34432.1"/>
    </source>
</evidence>
<dbReference type="FunCoup" id="A0A146GB43">
    <property type="interactions" value="7"/>
</dbReference>
<dbReference type="CDD" id="cd12108">
    <property type="entry name" value="Hr-like"/>
    <property type="match status" value="1"/>
</dbReference>
<dbReference type="InParanoid" id="A0A146GB43"/>
<sequence length="243" mass="26660">MSHHHSFPTESHETPLPERTVGSLVAERPGRSRIFQALGIDFCCKGGQTLRASCEQRGIALDGVLADLAAESAGRPALERNPAELPPAALAAYIVETHHDYLRRELPRLHAMAARVAKVHGGHTPSVAEVFAVFEQLFVELDSHLRKEEEILFPAIKAADASGATEWTLDGPVAQMIEEHDDAGEALARLRLLTNDYTPPVEACNTWRALFAGLEELETDLHRHIHLENHVLFPAALAMTARA</sequence>
<evidence type="ECO:0000256" key="2">
    <source>
        <dbReference type="ARBA" id="ARBA00022490"/>
    </source>
</evidence>
<feature type="region of interest" description="Disordered" evidence="5">
    <location>
        <begin position="1"/>
        <end position="20"/>
    </location>
</feature>
<evidence type="ECO:0000313" key="8">
    <source>
        <dbReference type="Proteomes" id="UP000076023"/>
    </source>
</evidence>
<keyword evidence="3" id="KW-0479">Metal-binding</keyword>
<dbReference type="InterPro" id="IPR019903">
    <property type="entry name" value="RIC_family"/>
</dbReference>
<dbReference type="STRING" id="690879.TSACC_22857"/>
<keyword evidence="8" id="KW-1185">Reference proteome</keyword>
<dbReference type="Proteomes" id="UP000076023">
    <property type="component" value="Unassembled WGS sequence"/>
</dbReference>
<dbReference type="PANTHER" id="PTHR36438:SF1">
    <property type="entry name" value="IRON-SULFUR CLUSTER REPAIR PROTEIN YTFE"/>
    <property type="match status" value="1"/>
</dbReference>
<dbReference type="Pfam" id="PF04405">
    <property type="entry name" value="ScdA_N"/>
    <property type="match status" value="1"/>
</dbReference>
<organism evidence="7 8">
    <name type="scientific">Terrimicrobium sacchariphilum</name>
    <dbReference type="NCBI Taxonomy" id="690879"/>
    <lineage>
        <taxon>Bacteria</taxon>
        <taxon>Pseudomonadati</taxon>
        <taxon>Verrucomicrobiota</taxon>
        <taxon>Terrimicrobiia</taxon>
        <taxon>Terrimicrobiales</taxon>
        <taxon>Terrimicrobiaceae</taxon>
        <taxon>Terrimicrobium</taxon>
    </lineage>
</organism>
<evidence type="ECO:0000256" key="5">
    <source>
        <dbReference type="SAM" id="MobiDB-lite"/>
    </source>
</evidence>
<dbReference type="RefSeq" id="WP_075080063.1">
    <property type="nucleotide sequence ID" value="NZ_BDCO01000002.1"/>
</dbReference>
<comment type="caution">
    <text evidence="7">The sequence shown here is derived from an EMBL/GenBank/DDBJ whole genome shotgun (WGS) entry which is preliminary data.</text>
</comment>
<protein>
    <submittedName>
        <fullName evidence="7">Regulator of cell morphogenesis and NO signaling</fullName>
    </submittedName>
</protein>
<dbReference type="AlphaFoldDB" id="A0A146GB43"/>
<dbReference type="GO" id="GO:0046872">
    <property type="term" value="F:metal ion binding"/>
    <property type="evidence" value="ECO:0007669"/>
    <property type="project" value="UniProtKB-KW"/>
</dbReference>
<evidence type="ECO:0000256" key="1">
    <source>
        <dbReference type="ARBA" id="ARBA00004496"/>
    </source>
</evidence>
<gene>
    <name evidence="7" type="ORF">TSACC_22857</name>
</gene>
<dbReference type="NCBIfam" id="TIGR03652">
    <property type="entry name" value="FeS_repair_RIC"/>
    <property type="match status" value="1"/>
</dbReference>
<dbReference type="Pfam" id="PF01814">
    <property type="entry name" value="Hemerythrin"/>
    <property type="match status" value="1"/>
</dbReference>
<accession>A0A146GB43</accession>